<evidence type="ECO:0000313" key="4">
    <source>
        <dbReference type="Proteomes" id="UP000037122"/>
    </source>
</evidence>
<feature type="chain" id="PRO_5005545372" description="Phosphatidylinositol-glycan biosynthesis class X protein" evidence="2">
    <location>
        <begin position="20"/>
        <end position="218"/>
    </location>
</feature>
<dbReference type="VEuPathDB" id="FungiDB:CJI97_001407"/>
<evidence type="ECO:0000256" key="1">
    <source>
        <dbReference type="SAM" id="Phobius"/>
    </source>
</evidence>
<sequence>MFIHLFLGIIVLLANQVLANTETITFKVPNYYDIPFCLRSFDNLPVTRINSSTLLLTDIPIRCINNYTIDDSVISLPYDYIRKPKQTLLVKLNNYENAAFDSNDLINVKLCWPATYPINFNIDYKYVRASEFGKSHNDTLDIYVEVTFYGDFYSPGEVKEDKIQFQLIISRLPGVVPIPIELYDIIIYVVTLLFLLVPVYPDIVSLLTAPTSEKEHED</sequence>
<keyword evidence="1" id="KW-1133">Transmembrane helix</keyword>
<dbReference type="AlphaFoldDB" id="A0A0L0NXJ7"/>
<keyword evidence="1" id="KW-0472">Membrane</keyword>
<proteinExistence type="predicted"/>
<dbReference type="VEuPathDB" id="FungiDB:CJI96_0003044"/>
<feature type="signal peptide" evidence="2">
    <location>
        <begin position="1"/>
        <end position="19"/>
    </location>
</feature>
<keyword evidence="2" id="KW-0732">Signal</keyword>
<reference evidence="4" key="1">
    <citation type="journal article" date="2015" name="BMC Genomics">
        <title>Draft genome of a commonly misdiagnosed multidrug resistant pathogen Candida auris.</title>
        <authorList>
            <person name="Chatterjee S."/>
            <person name="Alampalli S.V."/>
            <person name="Nageshan R.K."/>
            <person name="Chettiar S.T."/>
            <person name="Joshi S."/>
            <person name="Tatu U.S."/>
        </authorList>
    </citation>
    <scope>NUCLEOTIDE SEQUENCE [LARGE SCALE GENOMIC DNA]</scope>
    <source>
        <strain evidence="4">6684</strain>
    </source>
</reference>
<accession>A0A0L0NXJ7</accession>
<feature type="transmembrane region" description="Helical" evidence="1">
    <location>
        <begin position="185"/>
        <end position="209"/>
    </location>
</feature>
<gene>
    <name evidence="3" type="ORF">QG37_04278</name>
</gene>
<dbReference type="VEuPathDB" id="FungiDB:CJJ07_003419"/>
<evidence type="ECO:0008006" key="5">
    <source>
        <dbReference type="Google" id="ProtNLM"/>
    </source>
</evidence>
<dbReference type="Proteomes" id="UP000037122">
    <property type="component" value="Unassembled WGS sequence"/>
</dbReference>
<organism evidence="3 4">
    <name type="scientific">Candidozyma auris</name>
    <name type="common">Yeast</name>
    <name type="synonym">Candida auris</name>
    <dbReference type="NCBI Taxonomy" id="498019"/>
    <lineage>
        <taxon>Eukaryota</taxon>
        <taxon>Fungi</taxon>
        <taxon>Dikarya</taxon>
        <taxon>Ascomycota</taxon>
        <taxon>Saccharomycotina</taxon>
        <taxon>Pichiomycetes</taxon>
        <taxon>Metschnikowiaceae</taxon>
        <taxon>Candidozyma</taxon>
    </lineage>
</organism>
<comment type="caution">
    <text evidence="3">The sequence shown here is derived from an EMBL/GenBank/DDBJ whole genome shotgun (WGS) entry which is preliminary data.</text>
</comment>
<dbReference type="VEuPathDB" id="FungiDB:QG37_04278"/>
<name>A0A0L0NXJ7_CANAR</name>
<dbReference type="VEuPathDB" id="FungiDB:B9J08_001199"/>
<keyword evidence="1" id="KW-0812">Transmembrane</keyword>
<evidence type="ECO:0000313" key="3">
    <source>
        <dbReference type="EMBL" id="KND98932.1"/>
    </source>
</evidence>
<dbReference type="InterPro" id="IPR019433">
    <property type="entry name" value="GPI_ManTrfase_II_coact_Pga1"/>
</dbReference>
<dbReference type="EMBL" id="LGST01000029">
    <property type="protein sequence ID" value="KND98932.1"/>
    <property type="molecule type" value="Genomic_DNA"/>
</dbReference>
<dbReference type="Pfam" id="PF10333">
    <property type="entry name" value="Pga1"/>
    <property type="match status" value="1"/>
</dbReference>
<protein>
    <recommendedName>
        <fullName evidence="5">Phosphatidylinositol-glycan biosynthesis class X protein</fullName>
    </recommendedName>
</protein>
<dbReference type="VEuPathDB" id="FungiDB:CJJ09_003455"/>
<evidence type="ECO:0000256" key="2">
    <source>
        <dbReference type="SAM" id="SignalP"/>
    </source>
</evidence>